<dbReference type="PANTHER" id="PTHR43377:SF1">
    <property type="entry name" value="BILIVERDIN REDUCTASE A"/>
    <property type="match status" value="1"/>
</dbReference>
<keyword evidence="4" id="KW-1185">Reference proteome</keyword>
<protein>
    <submittedName>
        <fullName evidence="3">Gfo/Idh/MocA family oxidoreductase</fullName>
    </submittedName>
</protein>
<evidence type="ECO:0000313" key="4">
    <source>
        <dbReference type="Proteomes" id="UP001056539"/>
    </source>
</evidence>
<dbReference type="InterPro" id="IPR055170">
    <property type="entry name" value="GFO_IDH_MocA-like_dom"/>
</dbReference>
<dbReference type="RefSeq" id="WP_271435844.1">
    <property type="nucleotide sequence ID" value="NZ_CP073355.1"/>
</dbReference>
<dbReference type="SUPFAM" id="SSF51735">
    <property type="entry name" value="NAD(P)-binding Rossmann-fold domains"/>
    <property type="match status" value="1"/>
</dbReference>
<evidence type="ECO:0000259" key="1">
    <source>
        <dbReference type="Pfam" id="PF01408"/>
    </source>
</evidence>
<dbReference type="InterPro" id="IPR051450">
    <property type="entry name" value="Gfo/Idh/MocA_Oxidoreductases"/>
</dbReference>
<dbReference type="GO" id="GO:0000166">
    <property type="term" value="F:nucleotide binding"/>
    <property type="evidence" value="ECO:0007669"/>
    <property type="project" value="InterPro"/>
</dbReference>
<dbReference type="Proteomes" id="UP001056539">
    <property type="component" value="Chromosome"/>
</dbReference>
<organism evidence="3 4">
    <name type="scientific">Thermospira aquatica</name>
    <dbReference type="NCBI Taxonomy" id="2828656"/>
    <lineage>
        <taxon>Bacteria</taxon>
        <taxon>Pseudomonadati</taxon>
        <taxon>Spirochaetota</taxon>
        <taxon>Spirochaetia</taxon>
        <taxon>Brevinematales</taxon>
        <taxon>Thermospiraceae</taxon>
        <taxon>Thermospira</taxon>
    </lineage>
</organism>
<dbReference type="InterPro" id="IPR036291">
    <property type="entry name" value="NAD(P)-bd_dom_sf"/>
</dbReference>
<accession>A0AAX3BEF1</accession>
<feature type="domain" description="GFO/IDH/MocA-like oxidoreductase" evidence="2">
    <location>
        <begin position="152"/>
        <end position="216"/>
    </location>
</feature>
<evidence type="ECO:0000259" key="2">
    <source>
        <dbReference type="Pfam" id="PF22725"/>
    </source>
</evidence>
<reference evidence="3" key="2">
    <citation type="submission" date="2022-06" db="EMBL/GenBank/DDBJ databases">
        <title>Thermospira aquatica gen. nov., sp. nov.</title>
        <authorList>
            <person name="Ben Ali Gam Z."/>
            <person name="Labat M."/>
        </authorList>
    </citation>
    <scope>NUCLEOTIDE SEQUENCE</scope>
    <source>
        <strain evidence="3">F1F22</strain>
    </source>
</reference>
<gene>
    <name evidence="3" type="ORF">KDW03_02625</name>
</gene>
<dbReference type="Pfam" id="PF22725">
    <property type="entry name" value="GFO_IDH_MocA_C3"/>
    <property type="match status" value="1"/>
</dbReference>
<name>A0AAX3BEF1_9SPIR</name>
<feature type="domain" description="Gfo/Idh/MocA-like oxidoreductase N-terminal" evidence="1">
    <location>
        <begin position="2"/>
        <end position="118"/>
    </location>
</feature>
<dbReference type="Pfam" id="PF01408">
    <property type="entry name" value="GFO_IDH_MocA"/>
    <property type="match status" value="1"/>
</dbReference>
<dbReference type="SUPFAM" id="SSF55347">
    <property type="entry name" value="Glyceraldehyde-3-phosphate dehydrogenase-like, C-terminal domain"/>
    <property type="match status" value="1"/>
</dbReference>
<proteinExistence type="predicted"/>
<dbReference type="KEGG" id="taqu:KDW03_02625"/>
<evidence type="ECO:0000313" key="3">
    <source>
        <dbReference type="EMBL" id="URA10717.1"/>
    </source>
</evidence>
<sequence length="319" mass="36253">MLKIGIVGTGHMGKYHINTLSMISGIQFSSICDINESEVKALGQKYGVKAYTDYESFLNTVDAVIIAVPTYLHYKYASTALLKGKHVLVEKPITKTLYFAEKLFNIAVQKKLVLQVGHVERFNAAVQELTKIVQKPYLIQAQRMGPQSRIRDVGVVLDLMIHDVDIVLSLARSPVAYVEAYGERIYSNFEDVASALISFENGVVASITASRVTQAKMRHLAVSQADAYIFLNYDTQEITITRQPQAQYEVGREELKYRQESLVERVFVHRDNALKLEQQHFIDCILHNRTPIKTPEEDLAALDVTKQITDKIYRVWRSR</sequence>
<dbReference type="Gene3D" id="3.40.50.720">
    <property type="entry name" value="NAD(P)-binding Rossmann-like Domain"/>
    <property type="match status" value="1"/>
</dbReference>
<dbReference type="PANTHER" id="PTHR43377">
    <property type="entry name" value="BILIVERDIN REDUCTASE A"/>
    <property type="match status" value="1"/>
</dbReference>
<dbReference type="AlphaFoldDB" id="A0AAX3BEF1"/>
<reference evidence="3" key="1">
    <citation type="submission" date="2021-04" db="EMBL/GenBank/DDBJ databases">
        <authorList>
            <person name="Postec A."/>
        </authorList>
    </citation>
    <scope>NUCLEOTIDE SEQUENCE</scope>
    <source>
        <strain evidence="3">F1F22</strain>
    </source>
</reference>
<dbReference type="InterPro" id="IPR000683">
    <property type="entry name" value="Gfo/Idh/MocA-like_OxRdtase_N"/>
</dbReference>
<dbReference type="Gene3D" id="3.30.360.10">
    <property type="entry name" value="Dihydrodipicolinate Reductase, domain 2"/>
    <property type="match status" value="1"/>
</dbReference>
<dbReference type="EMBL" id="CP073355">
    <property type="protein sequence ID" value="URA10717.1"/>
    <property type="molecule type" value="Genomic_DNA"/>
</dbReference>